<evidence type="ECO:0000256" key="1">
    <source>
        <dbReference type="SAM" id="SignalP"/>
    </source>
</evidence>
<reference evidence="2 3" key="1">
    <citation type="submission" date="2020-06" db="EMBL/GenBank/DDBJ databases">
        <authorList>
            <person name="Jo H."/>
        </authorList>
    </citation>
    <scope>NUCLEOTIDE SEQUENCE [LARGE SCALE GENOMIC DNA]</scope>
    <source>
        <strain evidence="2 3">I46</strain>
    </source>
</reference>
<sequence length="170" mass="17877">MPRRRTIPVSILVSATLLLAGCAGTVSVEAAPESDSTACADVMVRLPDSVAGAERRWTDSQSTAAWGDPTTVIFSCGVASPGPTTLRCESVSGVDWVIDESEAPRFRVTTFGREPAVELYFDTEVSDEIQGVSSRDVLEALSPLVSRLPRDGGACVDRAEATPVPSPVAP</sequence>
<organism evidence="2 3">
    <name type="scientific">Microbacterium oleivorans</name>
    <dbReference type="NCBI Taxonomy" id="273677"/>
    <lineage>
        <taxon>Bacteria</taxon>
        <taxon>Bacillati</taxon>
        <taxon>Actinomycetota</taxon>
        <taxon>Actinomycetes</taxon>
        <taxon>Micrococcales</taxon>
        <taxon>Microbacteriaceae</taxon>
        <taxon>Microbacterium</taxon>
    </lineage>
</organism>
<gene>
    <name evidence="2" type="ORF">HW566_00135</name>
</gene>
<accession>A0A7D5ETI2</accession>
<name>A0A7D5ETI2_9MICO</name>
<proteinExistence type="predicted"/>
<dbReference type="Proteomes" id="UP000509638">
    <property type="component" value="Chromosome"/>
</dbReference>
<feature type="chain" id="PRO_5028931505" evidence="1">
    <location>
        <begin position="31"/>
        <end position="170"/>
    </location>
</feature>
<evidence type="ECO:0000313" key="3">
    <source>
        <dbReference type="Proteomes" id="UP000509638"/>
    </source>
</evidence>
<dbReference type="RefSeq" id="WP_178009343.1">
    <property type="nucleotide sequence ID" value="NZ_CP058316.1"/>
</dbReference>
<dbReference type="Pfam" id="PF12028">
    <property type="entry name" value="DUF3515"/>
    <property type="match status" value="1"/>
</dbReference>
<feature type="signal peptide" evidence="1">
    <location>
        <begin position="1"/>
        <end position="30"/>
    </location>
</feature>
<protein>
    <submittedName>
        <fullName evidence="2">DUF3515 family protein</fullName>
    </submittedName>
</protein>
<dbReference type="InterPro" id="IPR021903">
    <property type="entry name" value="DUF3515"/>
</dbReference>
<keyword evidence="1" id="KW-0732">Signal</keyword>
<dbReference type="AlphaFoldDB" id="A0A7D5ETI2"/>
<dbReference type="EMBL" id="CP058316">
    <property type="protein sequence ID" value="QLD10332.1"/>
    <property type="molecule type" value="Genomic_DNA"/>
</dbReference>
<dbReference type="PROSITE" id="PS51257">
    <property type="entry name" value="PROKAR_LIPOPROTEIN"/>
    <property type="match status" value="1"/>
</dbReference>
<evidence type="ECO:0000313" key="2">
    <source>
        <dbReference type="EMBL" id="QLD10332.1"/>
    </source>
</evidence>